<dbReference type="RefSeq" id="WP_284294056.1">
    <property type="nucleotide sequence ID" value="NZ_BSUK01000001.1"/>
</dbReference>
<dbReference type="Proteomes" id="UP001157091">
    <property type="component" value="Unassembled WGS sequence"/>
</dbReference>
<reference evidence="2" key="1">
    <citation type="journal article" date="2019" name="Int. J. Syst. Evol. Microbiol.">
        <title>The Global Catalogue of Microorganisms (GCM) 10K type strain sequencing project: providing services to taxonomists for standard genome sequencing and annotation.</title>
        <authorList>
            <consortium name="The Broad Institute Genomics Platform"/>
            <consortium name="The Broad Institute Genome Sequencing Center for Infectious Disease"/>
            <person name="Wu L."/>
            <person name="Ma J."/>
        </authorList>
    </citation>
    <scope>NUCLEOTIDE SEQUENCE [LARGE SCALE GENOMIC DNA]</scope>
    <source>
        <strain evidence="2">NBRC 106348</strain>
    </source>
</reference>
<gene>
    <name evidence="1" type="ORF">GCM10025864_32270</name>
</gene>
<evidence type="ECO:0000313" key="1">
    <source>
        <dbReference type="EMBL" id="GMA25468.1"/>
    </source>
</evidence>
<proteinExistence type="predicted"/>
<evidence type="ECO:0000313" key="2">
    <source>
        <dbReference type="Proteomes" id="UP001157091"/>
    </source>
</evidence>
<keyword evidence="2" id="KW-1185">Reference proteome</keyword>
<dbReference type="EMBL" id="BSUK01000001">
    <property type="protein sequence ID" value="GMA25468.1"/>
    <property type="molecule type" value="Genomic_DNA"/>
</dbReference>
<sequence length="103" mass="11307">MTWRERRRASREVDTAWRGVNALFPMRTDDAPDDEWDVFAVVDEMLAAVASRGSRGFRVAASLAFADAVRRLGEHESTLDDAQRAAVGRLRAAVAAAESASSR</sequence>
<comment type="caution">
    <text evidence="1">The sequence shown here is derived from an EMBL/GenBank/DDBJ whole genome shotgun (WGS) entry which is preliminary data.</text>
</comment>
<organism evidence="1 2">
    <name type="scientific">Luteimicrobium album</name>
    <dbReference type="NCBI Taxonomy" id="1054550"/>
    <lineage>
        <taxon>Bacteria</taxon>
        <taxon>Bacillati</taxon>
        <taxon>Actinomycetota</taxon>
        <taxon>Actinomycetes</taxon>
        <taxon>Micrococcales</taxon>
        <taxon>Luteimicrobium</taxon>
    </lineage>
</organism>
<name>A0ABQ6I3X8_9MICO</name>
<accession>A0ABQ6I3X8</accession>
<protein>
    <submittedName>
        <fullName evidence="1">Uncharacterized protein</fullName>
    </submittedName>
</protein>